<dbReference type="EMBL" id="KQ971338">
    <property type="protein sequence ID" value="EFA02196.1"/>
    <property type="molecule type" value="Genomic_DNA"/>
</dbReference>
<evidence type="ECO:0000313" key="1">
    <source>
        <dbReference type="EMBL" id="EFA02196.1"/>
    </source>
</evidence>
<proteinExistence type="predicted"/>
<reference evidence="1 2" key="1">
    <citation type="journal article" date="2008" name="Nature">
        <title>The genome of the model beetle and pest Tribolium castaneum.</title>
        <authorList>
            <consortium name="Tribolium Genome Sequencing Consortium"/>
            <person name="Richards S."/>
            <person name="Gibbs R.A."/>
            <person name="Weinstock G.M."/>
            <person name="Brown S.J."/>
            <person name="Denell R."/>
            <person name="Beeman R.W."/>
            <person name="Gibbs R."/>
            <person name="Beeman R.W."/>
            <person name="Brown S.J."/>
            <person name="Bucher G."/>
            <person name="Friedrich M."/>
            <person name="Grimmelikhuijzen C.J."/>
            <person name="Klingler M."/>
            <person name="Lorenzen M."/>
            <person name="Richards S."/>
            <person name="Roth S."/>
            <person name="Schroder R."/>
            <person name="Tautz D."/>
            <person name="Zdobnov E.M."/>
            <person name="Muzny D."/>
            <person name="Gibbs R.A."/>
            <person name="Weinstock G.M."/>
            <person name="Attaway T."/>
            <person name="Bell S."/>
            <person name="Buhay C.J."/>
            <person name="Chandrabose M.N."/>
            <person name="Chavez D."/>
            <person name="Clerk-Blankenburg K.P."/>
            <person name="Cree A."/>
            <person name="Dao M."/>
            <person name="Davis C."/>
            <person name="Chacko J."/>
            <person name="Dinh H."/>
            <person name="Dugan-Rocha S."/>
            <person name="Fowler G."/>
            <person name="Garner T.T."/>
            <person name="Garnes J."/>
            <person name="Gnirke A."/>
            <person name="Hawes A."/>
            <person name="Hernandez J."/>
            <person name="Hines S."/>
            <person name="Holder M."/>
            <person name="Hume J."/>
            <person name="Jhangiani S.N."/>
            <person name="Joshi V."/>
            <person name="Khan Z.M."/>
            <person name="Jackson L."/>
            <person name="Kovar C."/>
            <person name="Kowis A."/>
            <person name="Lee S."/>
            <person name="Lewis L.R."/>
            <person name="Margolis J."/>
            <person name="Morgan M."/>
            <person name="Nazareth L.V."/>
            <person name="Nguyen N."/>
            <person name="Okwuonu G."/>
            <person name="Parker D."/>
            <person name="Richards S."/>
            <person name="Ruiz S.J."/>
            <person name="Santibanez J."/>
            <person name="Savard J."/>
            <person name="Scherer S.E."/>
            <person name="Schneider B."/>
            <person name="Sodergren E."/>
            <person name="Tautz D."/>
            <person name="Vattahil S."/>
            <person name="Villasana D."/>
            <person name="White C.S."/>
            <person name="Wright R."/>
            <person name="Park Y."/>
            <person name="Beeman R.W."/>
            <person name="Lord J."/>
            <person name="Oppert B."/>
            <person name="Lorenzen M."/>
            <person name="Brown S."/>
            <person name="Wang L."/>
            <person name="Savard J."/>
            <person name="Tautz D."/>
            <person name="Richards S."/>
            <person name="Weinstock G."/>
            <person name="Gibbs R.A."/>
            <person name="Liu Y."/>
            <person name="Worley K."/>
            <person name="Weinstock G."/>
            <person name="Elsik C.G."/>
            <person name="Reese J.T."/>
            <person name="Elhaik E."/>
            <person name="Landan G."/>
            <person name="Graur D."/>
            <person name="Arensburger P."/>
            <person name="Atkinson P."/>
            <person name="Beeman R.W."/>
            <person name="Beidler J."/>
            <person name="Brown S.J."/>
            <person name="Demuth J.P."/>
            <person name="Drury D.W."/>
            <person name="Du Y.Z."/>
            <person name="Fujiwara H."/>
            <person name="Lorenzen M."/>
            <person name="Maselli V."/>
            <person name="Osanai M."/>
            <person name="Park Y."/>
            <person name="Robertson H.M."/>
            <person name="Tu Z."/>
            <person name="Wang J.J."/>
            <person name="Wang S."/>
            <person name="Richards S."/>
            <person name="Song H."/>
            <person name="Zhang L."/>
            <person name="Sodergren E."/>
            <person name="Werner D."/>
            <person name="Stanke M."/>
            <person name="Morgenstern B."/>
            <person name="Solovyev V."/>
            <person name="Kosarev P."/>
            <person name="Brown G."/>
            <person name="Chen H.C."/>
            <person name="Ermolaeva O."/>
            <person name="Hlavina W."/>
            <person name="Kapustin Y."/>
            <person name="Kiryutin B."/>
            <person name="Kitts P."/>
            <person name="Maglott D."/>
            <person name="Pruitt K."/>
            <person name="Sapojnikov V."/>
            <person name="Souvorov A."/>
            <person name="Mackey A.J."/>
            <person name="Waterhouse R.M."/>
            <person name="Wyder S."/>
            <person name="Zdobnov E.M."/>
            <person name="Zdobnov E.M."/>
            <person name="Wyder S."/>
            <person name="Kriventseva E.V."/>
            <person name="Kadowaki T."/>
            <person name="Bork P."/>
            <person name="Aranda M."/>
            <person name="Bao R."/>
            <person name="Beermann A."/>
            <person name="Berns N."/>
            <person name="Bolognesi R."/>
            <person name="Bonneton F."/>
            <person name="Bopp D."/>
            <person name="Brown S.J."/>
            <person name="Bucher G."/>
            <person name="Butts T."/>
            <person name="Chaumot A."/>
            <person name="Denell R.E."/>
            <person name="Ferrier D.E."/>
            <person name="Friedrich M."/>
            <person name="Gordon C.M."/>
            <person name="Jindra M."/>
            <person name="Klingler M."/>
            <person name="Lan Q."/>
            <person name="Lattorff H.M."/>
            <person name="Laudet V."/>
            <person name="von Levetsow C."/>
            <person name="Liu Z."/>
            <person name="Lutz R."/>
            <person name="Lynch J.A."/>
            <person name="da Fonseca R.N."/>
            <person name="Posnien N."/>
            <person name="Reuter R."/>
            <person name="Roth S."/>
            <person name="Savard J."/>
            <person name="Schinko J.B."/>
            <person name="Schmitt C."/>
            <person name="Schoppmeier M."/>
            <person name="Schroder R."/>
            <person name="Shippy T.D."/>
            <person name="Simonnet F."/>
            <person name="Marques-Souza H."/>
            <person name="Tautz D."/>
            <person name="Tomoyasu Y."/>
            <person name="Trauner J."/>
            <person name="Van der Zee M."/>
            <person name="Vervoort M."/>
            <person name="Wittkopp N."/>
            <person name="Wimmer E.A."/>
            <person name="Yang X."/>
            <person name="Jones A.K."/>
            <person name="Sattelle D.B."/>
            <person name="Ebert P.R."/>
            <person name="Nelson D."/>
            <person name="Scott J.G."/>
            <person name="Beeman R.W."/>
            <person name="Muthukrishnan S."/>
            <person name="Kramer K.J."/>
            <person name="Arakane Y."/>
            <person name="Beeman R.W."/>
            <person name="Zhu Q."/>
            <person name="Hogenkamp D."/>
            <person name="Dixit R."/>
            <person name="Oppert B."/>
            <person name="Jiang H."/>
            <person name="Zou Z."/>
            <person name="Marshall J."/>
            <person name="Elpidina E."/>
            <person name="Vinokurov K."/>
            <person name="Oppert C."/>
            <person name="Zou Z."/>
            <person name="Evans J."/>
            <person name="Lu Z."/>
            <person name="Zhao P."/>
            <person name="Sumathipala N."/>
            <person name="Altincicek B."/>
            <person name="Vilcinskas A."/>
            <person name="Williams M."/>
            <person name="Hultmark D."/>
            <person name="Hetru C."/>
            <person name="Jiang H."/>
            <person name="Grimmelikhuijzen C.J."/>
            <person name="Hauser F."/>
            <person name="Cazzamali G."/>
            <person name="Williamson M."/>
            <person name="Park Y."/>
            <person name="Li B."/>
            <person name="Tanaka Y."/>
            <person name="Predel R."/>
            <person name="Neupert S."/>
            <person name="Schachtner J."/>
            <person name="Verleyen P."/>
            <person name="Raible F."/>
            <person name="Bork P."/>
            <person name="Friedrich M."/>
            <person name="Walden K.K."/>
            <person name="Robertson H.M."/>
            <person name="Angeli S."/>
            <person name="Foret S."/>
            <person name="Bucher G."/>
            <person name="Schuetz S."/>
            <person name="Maleszka R."/>
            <person name="Wimmer E.A."/>
            <person name="Beeman R.W."/>
            <person name="Lorenzen M."/>
            <person name="Tomoyasu Y."/>
            <person name="Miller S.C."/>
            <person name="Grossmann D."/>
            <person name="Bucher G."/>
        </authorList>
    </citation>
    <scope>NUCLEOTIDE SEQUENCE [LARGE SCALE GENOMIC DNA]</scope>
    <source>
        <strain evidence="1 2">Georgia GA2</strain>
    </source>
</reference>
<dbReference type="AlphaFoldDB" id="D2A2G9"/>
<dbReference type="PROSITE" id="PS51257">
    <property type="entry name" value="PROKAR_LIPOPROTEIN"/>
    <property type="match status" value="1"/>
</dbReference>
<name>D2A2G9_TRICA</name>
<gene>
    <name evidence="1" type="primary">GLEAN_07852</name>
    <name evidence="1" type="ORF">TcasGA2_TC007852</name>
</gene>
<dbReference type="Proteomes" id="UP000007266">
    <property type="component" value="Linkage group 4"/>
</dbReference>
<accession>D2A2G9</accession>
<organism evidence="1 2">
    <name type="scientific">Tribolium castaneum</name>
    <name type="common">Red flour beetle</name>
    <dbReference type="NCBI Taxonomy" id="7070"/>
    <lineage>
        <taxon>Eukaryota</taxon>
        <taxon>Metazoa</taxon>
        <taxon>Ecdysozoa</taxon>
        <taxon>Arthropoda</taxon>
        <taxon>Hexapoda</taxon>
        <taxon>Insecta</taxon>
        <taxon>Pterygota</taxon>
        <taxon>Neoptera</taxon>
        <taxon>Endopterygota</taxon>
        <taxon>Coleoptera</taxon>
        <taxon>Polyphaga</taxon>
        <taxon>Cucujiformia</taxon>
        <taxon>Tenebrionidae</taxon>
        <taxon>Tenebrionidae incertae sedis</taxon>
        <taxon>Tribolium</taxon>
    </lineage>
</organism>
<evidence type="ECO:0000313" key="2">
    <source>
        <dbReference type="Proteomes" id="UP000007266"/>
    </source>
</evidence>
<keyword evidence="2" id="KW-1185">Reference proteome</keyword>
<protein>
    <submittedName>
        <fullName evidence="1">Uncharacterized protein</fullName>
    </submittedName>
</protein>
<dbReference type="InParanoid" id="D2A2G9"/>
<dbReference type="HOGENOM" id="CLU_2052615_0_0_1"/>
<reference evidence="1 2" key="2">
    <citation type="journal article" date="2010" name="Nucleic Acids Res.">
        <title>BeetleBase in 2010: revisions to provide comprehensive genomic information for Tribolium castaneum.</title>
        <authorList>
            <person name="Kim H.S."/>
            <person name="Murphy T."/>
            <person name="Xia J."/>
            <person name="Caragea D."/>
            <person name="Park Y."/>
            <person name="Beeman R.W."/>
            <person name="Lorenzen M.D."/>
            <person name="Butcher S."/>
            <person name="Manak J.R."/>
            <person name="Brown S.J."/>
        </authorList>
    </citation>
    <scope>GENOME REANNOTATION</scope>
    <source>
        <strain evidence="1 2">Georgia GA2</strain>
    </source>
</reference>
<sequence>MNNIREAKHTYNNQLVAVLCDFVGSLNLFCVGLGCFLGSDLHCGTNSSLHFDNDTQTLDKCVCSNRRKIRLSCPKSRALGPDLLTYRRVCLLISLPPVIIYQRPSAHESIRRYFSLDEFK</sequence>